<dbReference type="EMBL" id="PHNE01000004">
    <property type="protein sequence ID" value="PPE05248.1"/>
    <property type="molecule type" value="Genomic_DNA"/>
</dbReference>
<reference evidence="1 2" key="1">
    <citation type="submission" date="2017-11" db="EMBL/GenBank/DDBJ databases">
        <title>Genome sequence of Entomoplasma lucivorax PIPN-2 (ATCC 49196).</title>
        <authorList>
            <person name="Lo W.-S."/>
            <person name="Gasparich G.E."/>
            <person name="Kuo C.-H."/>
        </authorList>
    </citation>
    <scope>NUCLEOTIDE SEQUENCE [LARGE SCALE GENOMIC DNA]</scope>
    <source>
        <strain evidence="1 2">PIPN-2</strain>
    </source>
</reference>
<dbReference type="AlphaFoldDB" id="A0A2S5RD74"/>
<dbReference type="RefSeq" id="WP_028126455.1">
    <property type="nucleotide sequence ID" value="NZ_PHNE01000004.1"/>
</dbReference>
<keyword evidence="2" id="KW-1185">Reference proteome</keyword>
<comment type="caution">
    <text evidence="1">The sequence shown here is derived from an EMBL/GenBank/DDBJ whole genome shotgun (WGS) entry which is preliminary data.</text>
</comment>
<protein>
    <submittedName>
        <fullName evidence="1">Uncharacterized protein</fullName>
    </submittedName>
</protein>
<proteinExistence type="predicted"/>
<organism evidence="1 2">
    <name type="scientific">Williamsoniiplasma lucivorax</name>
    <dbReference type="NCBI Taxonomy" id="209274"/>
    <lineage>
        <taxon>Bacteria</taxon>
        <taxon>Bacillati</taxon>
        <taxon>Mycoplasmatota</taxon>
        <taxon>Mollicutes</taxon>
        <taxon>Entomoplasmatales</taxon>
        <taxon>Williamsoniiplasma</taxon>
    </lineage>
</organism>
<name>A0A2S5RD74_9MOLU</name>
<dbReference type="Proteomes" id="UP000237865">
    <property type="component" value="Unassembled WGS sequence"/>
</dbReference>
<evidence type="ECO:0000313" key="1">
    <source>
        <dbReference type="EMBL" id="PPE05248.1"/>
    </source>
</evidence>
<evidence type="ECO:0000313" key="2">
    <source>
        <dbReference type="Proteomes" id="UP000237865"/>
    </source>
</evidence>
<gene>
    <name evidence="1" type="ORF">ELUCI_v1c07840</name>
</gene>
<accession>A0A2S5RD74</accession>
<sequence length="92" mass="10984">MKDKHYREDSKIEVVEEYLSWISSKELVWKYNLNSGPQLVYKCKNMLKITIKKMIVPSDLWTAFANKREIDQYNSMLNAGFKHNAPMFQQNH</sequence>